<reference evidence="3" key="2">
    <citation type="submission" date="2022-03" db="EMBL/GenBank/DDBJ databases">
        <title>Draft title - Genomic analysis of global carrot germplasm unveils the trajectory of domestication and the origin of high carotenoid orange carrot.</title>
        <authorList>
            <person name="Iorizzo M."/>
            <person name="Ellison S."/>
            <person name="Senalik D."/>
            <person name="Macko-Podgorni A."/>
            <person name="Grzebelus D."/>
            <person name="Bostan H."/>
            <person name="Rolling W."/>
            <person name="Curaba J."/>
            <person name="Simon P."/>
        </authorList>
    </citation>
    <scope>NUCLEOTIDE SEQUENCE</scope>
    <source>
        <tissue evidence="3">Leaf</tissue>
    </source>
</reference>
<keyword evidence="1" id="KW-0812">Transmembrane</keyword>
<protein>
    <submittedName>
        <fullName evidence="2">Uncharacterized protein</fullName>
    </submittedName>
</protein>
<feature type="transmembrane region" description="Helical" evidence="1">
    <location>
        <begin position="33"/>
        <end position="53"/>
    </location>
</feature>
<dbReference type="EMBL" id="CP093343">
    <property type="protein sequence ID" value="WOG85664.1"/>
    <property type="molecule type" value="Genomic_DNA"/>
</dbReference>
<keyword evidence="1" id="KW-1133">Transmembrane helix</keyword>
<accession>A0A166J5X3</accession>
<organism evidence="2">
    <name type="scientific">Daucus carota subsp. sativus</name>
    <name type="common">Carrot</name>
    <dbReference type="NCBI Taxonomy" id="79200"/>
    <lineage>
        <taxon>Eukaryota</taxon>
        <taxon>Viridiplantae</taxon>
        <taxon>Streptophyta</taxon>
        <taxon>Embryophyta</taxon>
        <taxon>Tracheophyta</taxon>
        <taxon>Spermatophyta</taxon>
        <taxon>Magnoliopsida</taxon>
        <taxon>eudicotyledons</taxon>
        <taxon>Gunneridae</taxon>
        <taxon>Pentapetalae</taxon>
        <taxon>asterids</taxon>
        <taxon>campanulids</taxon>
        <taxon>Apiales</taxon>
        <taxon>Apiaceae</taxon>
        <taxon>Apioideae</taxon>
        <taxon>Scandiceae</taxon>
        <taxon>Daucinae</taxon>
        <taxon>Daucus</taxon>
        <taxon>Daucus sect. Daucus</taxon>
    </lineage>
</organism>
<proteinExistence type="predicted"/>
<keyword evidence="4" id="KW-1185">Reference proteome</keyword>
<gene>
    <name evidence="2" type="ORF">DCAR_004487</name>
    <name evidence="3" type="ORF">DCAR_0104855</name>
</gene>
<evidence type="ECO:0000256" key="1">
    <source>
        <dbReference type="SAM" id="Phobius"/>
    </source>
</evidence>
<dbReference type="AlphaFoldDB" id="A0A166J5X3"/>
<evidence type="ECO:0000313" key="3">
    <source>
        <dbReference type="EMBL" id="WOG85664.1"/>
    </source>
</evidence>
<sequence>MGFRHQLKPHALPVLVVVKDICHHHRGGCMTLIFLYALRLVYIAVGVGVAASIT</sequence>
<dbReference type="EMBL" id="LNRQ01000001">
    <property type="protein sequence ID" value="KZN11831.1"/>
    <property type="molecule type" value="Genomic_DNA"/>
</dbReference>
<dbReference type="Gramene" id="KZN11831">
    <property type="protein sequence ID" value="KZN11831"/>
    <property type="gene ID" value="DCAR_004487"/>
</dbReference>
<name>A0A166J5X3_DAUCS</name>
<dbReference type="Proteomes" id="UP000077755">
    <property type="component" value="Chromosome 1"/>
</dbReference>
<keyword evidence="1" id="KW-0472">Membrane</keyword>
<reference evidence="2" key="1">
    <citation type="journal article" date="2016" name="Nat. Genet.">
        <title>A high-quality carrot genome assembly provides new insights into carotenoid accumulation and asterid genome evolution.</title>
        <authorList>
            <person name="Iorizzo M."/>
            <person name="Ellison S."/>
            <person name="Senalik D."/>
            <person name="Zeng P."/>
            <person name="Satapoomin P."/>
            <person name="Huang J."/>
            <person name="Bowman M."/>
            <person name="Iovene M."/>
            <person name="Sanseverino W."/>
            <person name="Cavagnaro P."/>
            <person name="Yildiz M."/>
            <person name="Macko-Podgorni A."/>
            <person name="Moranska E."/>
            <person name="Grzebelus E."/>
            <person name="Grzebelus D."/>
            <person name="Ashrafi H."/>
            <person name="Zheng Z."/>
            <person name="Cheng S."/>
            <person name="Spooner D."/>
            <person name="Van Deynze A."/>
            <person name="Simon P."/>
        </authorList>
    </citation>
    <scope>NUCLEOTIDE SEQUENCE [LARGE SCALE GENOMIC DNA]</scope>
    <source>
        <tissue evidence="2">Leaf</tissue>
    </source>
</reference>
<evidence type="ECO:0000313" key="4">
    <source>
        <dbReference type="Proteomes" id="UP000077755"/>
    </source>
</evidence>
<evidence type="ECO:0000313" key="2">
    <source>
        <dbReference type="EMBL" id="KZN11831.1"/>
    </source>
</evidence>